<dbReference type="Gene3D" id="1.10.45.10">
    <property type="entry name" value="Vanillyl-alcohol Oxidase, Chain A, domain 4"/>
    <property type="match status" value="1"/>
</dbReference>
<dbReference type="Pfam" id="PF01565">
    <property type="entry name" value="FAD_binding_4"/>
    <property type="match status" value="1"/>
</dbReference>
<name>I0IFY7_PHYMF</name>
<dbReference type="InterPro" id="IPR016166">
    <property type="entry name" value="FAD-bd_PCMH"/>
</dbReference>
<dbReference type="InterPro" id="IPR016171">
    <property type="entry name" value="Vanillyl_alc_oxidase_C-sub2"/>
</dbReference>
<keyword evidence="6" id="KW-0408">Iron</keyword>
<dbReference type="Proteomes" id="UP000007881">
    <property type="component" value="Chromosome"/>
</dbReference>
<protein>
    <submittedName>
        <fullName evidence="10">Putative FAD-linked oxidase</fullName>
    </submittedName>
</protein>
<dbReference type="eggNOG" id="COG0247">
    <property type="taxonomic scope" value="Bacteria"/>
</dbReference>
<evidence type="ECO:0000256" key="4">
    <source>
        <dbReference type="ARBA" id="ARBA00022827"/>
    </source>
</evidence>
<dbReference type="EMBL" id="AP012338">
    <property type="protein sequence ID" value="BAM04175.1"/>
    <property type="molecule type" value="Genomic_DNA"/>
</dbReference>
<evidence type="ECO:0000256" key="1">
    <source>
        <dbReference type="ARBA" id="ARBA00001974"/>
    </source>
</evidence>
<dbReference type="SUPFAM" id="SSF46548">
    <property type="entry name" value="alpha-helical ferredoxin"/>
    <property type="match status" value="1"/>
</dbReference>
<dbReference type="PANTHER" id="PTHR11748:SF119">
    <property type="entry name" value="D-2-HYDROXYGLUTARATE DEHYDROGENASE"/>
    <property type="match status" value="1"/>
</dbReference>
<organism evidence="10 11">
    <name type="scientific">Phycisphaera mikurensis (strain NBRC 102666 / KCTC 22515 / FYK2301M01)</name>
    <dbReference type="NCBI Taxonomy" id="1142394"/>
    <lineage>
        <taxon>Bacteria</taxon>
        <taxon>Pseudomonadati</taxon>
        <taxon>Planctomycetota</taxon>
        <taxon>Phycisphaerae</taxon>
        <taxon>Phycisphaerales</taxon>
        <taxon>Phycisphaeraceae</taxon>
        <taxon>Phycisphaera</taxon>
    </lineage>
</organism>
<dbReference type="InterPro" id="IPR016169">
    <property type="entry name" value="FAD-bd_PCMH_sub2"/>
</dbReference>
<keyword evidence="4" id="KW-0274">FAD</keyword>
<dbReference type="OrthoDB" id="9767256at2"/>
<accession>I0IFY7</accession>
<dbReference type="HOGENOM" id="CLU_010756_0_0_0"/>
<dbReference type="GO" id="GO:0046872">
    <property type="term" value="F:metal ion binding"/>
    <property type="evidence" value="ECO:0007669"/>
    <property type="project" value="UniProtKB-KW"/>
</dbReference>
<evidence type="ECO:0000256" key="3">
    <source>
        <dbReference type="ARBA" id="ARBA00022723"/>
    </source>
</evidence>
<dbReference type="InterPro" id="IPR006094">
    <property type="entry name" value="Oxid_FAD_bind_N"/>
</dbReference>
<dbReference type="PROSITE" id="PS51379">
    <property type="entry name" value="4FE4S_FER_2"/>
    <property type="match status" value="1"/>
</dbReference>
<dbReference type="Pfam" id="PF02913">
    <property type="entry name" value="FAD-oxidase_C"/>
    <property type="match status" value="1"/>
</dbReference>
<dbReference type="SUPFAM" id="SSF56176">
    <property type="entry name" value="FAD-binding/transporter-associated domain-like"/>
    <property type="match status" value="1"/>
</dbReference>
<feature type="domain" description="4Fe-4S ferredoxin-type" evidence="8">
    <location>
        <begin position="651"/>
        <end position="679"/>
    </location>
</feature>
<evidence type="ECO:0000313" key="10">
    <source>
        <dbReference type="EMBL" id="BAM04175.1"/>
    </source>
</evidence>
<evidence type="ECO:0000256" key="7">
    <source>
        <dbReference type="ARBA" id="ARBA00023014"/>
    </source>
</evidence>
<dbReference type="PANTHER" id="PTHR11748">
    <property type="entry name" value="D-LACTATE DEHYDROGENASE"/>
    <property type="match status" value="1"/>
</dbReference>
<dbReference type="InterPro" id="IPR017896">
    <property type="entry name" value="4Fe4S_Fe-S-bd"/>
</dbReference>
<feature type="domain" description="FAD-binding PCMH-type" evidence="9">
    <location>
        <begin position="55"/>
        <end position="303"/>
    </location>
</feature>
<dbReference type="GO" id="GO:0004458">
    <property type="term" value="F:D-lactate dehydrogenase (cytochrome) activity"/>
    <property type="evidence" value="ECO:0007669"/>
    <property type="project" value="TreeGrafter"/>
</dbReference>
<dbReference type="InterPro" id="IPR004113">
    <property type="entry name" value="FAD-bd_oxidored_4_C"/>
</dbReference>
<comment type="cofactor">
    <cofactor evidence="1">
        <name>FAD</name>
        <dbReference type="ChEBI" id="CHEBI:57692"/>
    </cofactor>
</comment>
<gene>
    <name evidence="10" type="ordered locus">PSMK_20160</name>
</gene>
<dbReference type="Gene3D" id="3.30.70.2740">
    <property type="match status" value="1"/>
</dbReference>
<dbReference type="GO" id="GO:0008720">
    <property type="term" value="F:D-lactate dehydrogenase (NAD+) activity"/>
    <property type="evidence" value="ECO:0007669"/>
    <property type="project" value="TreeGrafter"/>
</dbReference>
<dbReference type="GO" id="GO:1903457">
    <property type="term" value="P:lactate catabolic process"/>
    <property type="evidence" value="ECO:0007669"/>
    <property type="project" value="TreeGrafter"/>
</dbReference>
<evidence type="ECO:0000256" key="6">
    <source>
        <dbReference type="ARBA" id="ARBA00023004"/>
    </source>
</evidence>
<dbReference type="STRING" id="1142394.PSMK_20160"/>
<proteinExistence type="predicted"/>
<dbReference type="PROSITE" id="PS00198">
    <property type="entry name" value="4FE4S_FER_1"/>
    <property type="match status" value="1"/>
</dbReference>
<dbReference type="GO" id="GO:0051536">
    <property type="term" value="F:iron-sulfur cluster binding"/>
    <property type="evidence" value="ECO:0007669"/>
    <property type="project" value="UniProtKB-KW"/>
</dbReference>
<dbReference type="PATRIC" id="fig|1142394.8.peg.2079"/>
<keyword evidence="7" id="KW-0411">Iron-sulfur</keyword>
<dbReference type="Pfam" id="PF13183">
    <property type="entry name" value="Fer4_8"/>
    <property type="match status" value="1"/>
</dbReference>
<evidence type="ECO:0000313" key="11">
    <source>
        <dbReference type="Proteomes" id="UP000007881"/>
    </source>
</evidence>
<sequence>MSIAPSPARVPAASPVLTDTDEADAFVGELSRRCRGEVLTGRTLRGIYATDASLYQQFPRAVLVPRDEADVAAAVRVCAAHRVPITPRGGATSLSGQTFGPGLVLDFSKHMDQVISVDAEAGTAVVQPGVVRDRLNAQVAEHGLHLSPDPATGSRATVGGMIGNNTCGTRSVVYGKTIDSVISLRCVLADGTVADFTPCDDQTWQARARGEGVSETEARLYRGVRDLVLKHQDAIRTGYPEVLRRVSGYNLDEFVDGAGYTGDIGPRREHNQGHRTWNLANLMVGSEGTLGLITEATVHLEKLPEATALVIVHFDSLDASLRHVDAMLEHKPSTVELLDDIVIREAKVNPSTKAMCNFVEGEPAAVQLVEFFGDTPEEAADRAENFARDMAVRGIGYAHPIRTDPKGMADVWNTRKLGLGLISNNYGPLKGKDFIEDACVPTRHLADYIQKIQKLCQENGIDRLALYAHASVGVVHVVPALDLHHDDQVETMERVAEQAFAWVMEYGGSWSGEHGDGQLRGQFLPKMFGPELYGAFREVKSLFDPHNLMNPGKVVDADPMSEGLRYQVPGYNKRIAEVRTLHHHRSQGGFQLAVEQCNGVGACRKLGSGTMCPSYMATRNEKDTTRGRANALRLAMSGQLGPDPMAALAGDGVKGVLDLCLSCKACKTECPNAVDMGKMKADVMQIRHDRYGASLGYKLLGRMPDAAARIAGPLAPLIQLPLKIPGVRFVMEKLTGIDRRRPLPAFSSTTLARELGGRRPRSEVEAPRGPVVLFDDTYASYMEPGVGVAAVELLEAAGFRVTLADAGCCQRPRLSKGLVREAKQLGTQTLRNLDGFAREGLKIVCLEPSCASALVDDLPDLCDDGEEAEMGRRVAEQVRMIDVFLDEEGVELESSVGDTLLHGHCHQKAMFGTASTKRALGAGCTEVDSGCCGMAGSFGYEHMNVSEKIGEDRLFPAVRGAAAAGKTIVAPGLSCRHQILDFLGVEAKHFVQAVRVRGAATGVARTTATQDSSEAAGRAPA</sequence>
<evidence type="ECO:0000256" key="2">
    <source>
        <dbReference type="ARBA" id="ARBA00022630"/>
    </source>
</evidence>
<dbReference type="SUPFAM" id="SSF55103">
    <property type="entry name" value="FAD-linked oxidases, C-terminal domain"/>
    <property type="match status" value="1"/>
</dbReference>
<keyword evidence="2" id="KW-0285">Flavoprotein</keyword>
<dbReference type="GO" id="GO:0071949">
    <property type="term" value="F:FAD binding"/>
    <property type="evidence" value="ECO:0007669"/>
    <property type="project" value="InterPro"/>
</dbReference>
<dbReference type="AlphaFoldDB" id="I0IFY7"/>
<keyword evidence="5" id="KW-0560">Oxidoreductase</keyword>
<dbReference type="InterPro" id="IPR036318">
    <property type="entry name" value="FAD-bd_PCMH-like_sf"/>
</dbReference>
<dbReference type="InterPro" id="IPR016164">
    <property type="entry name" value="FAD-linked_Oxase-like_C"/>
</dbReference>
<dbReference type="KEGG" id="phm:PSMK_20160"/>
<reference evidence="10 11" key="1">
    <citation type="submission" date="2012-02" db="EMBL/GenBank/DDBJ databases">
        <title>Complete genome sequence of Phycisphaera mikurensis NBRC 102666.</title>
        <authorList>
            <person name="Ankai A."/>
            <person name="Hosoyama A."/>
            <person name="Terui Y."/>
            <person name="Sekine M."/>
            <person name="Fukai R."/>
            <person name="Kato Y."/>
            <person name="Nakamura S."/>
            <person name="Yamada-Narita S."/>
            <person name="Kawakoshi A."/>
            <person name="Fukunaga Y."/>
            <person name="Yamazaki S."/>
            <person name="Fujita N."/>
        </authorList>
    </citation>
    <scope>NUCLEOTIDE SEQUENCE [LARGE SCALE GENOMIC DNA]</scope>
    <source>
        <strain evidence="11">NBRC 102666 / KCTC 22515 / FYK2301M01</strain>
    </source>
</reference>
<dbReference type="PROSITE" id="PS51387">
    <property type="entry name" value="FAD_PCMH"/>
    <property type="match status" value="1"/>
</dbReference>
<dbReference type="Gene3D" id="3.30.465.10">
    <property type="match status" value="2"/>
</dbReference>
<dbReference type="RefSeq" id="WP_014437393.1">
    <property type="nucleotide sequence ID" value="NC_017080.1"/>
</dbReference>
<dbReference type="InterPro" id="IPR017900">
    <property type="entry name" value="4Fe4S_Fe_S_CS"/>
</dbReference>
<keyword evidence="3" id="KW-0479">Metal-binding</keyword>
<evidence type="ECO:0000259" key="8">
    <source>
        <dbReference type="PROSITE" id="PS51379"/>
    </source>
</evidence>
<evidence type="ECO:0000259" key="9">
    <source>
        <dbReference type="PROSITE" id="PS51387"/>
    </source>
</evidence>
<keyword evidence="11" id="KW-1185">Reference proteome</keyword>
<dbReference type="eggNOG" id="COG0277">
    <property type="taxonomic scope" value="Bacteria"/>
</dbReference>
<evidence type="ECO:0000256" key="5">
    <source>
        <dbReference type="ARBA" id="ARBA00023002"/>
    </source>
</evidence>